<dbReference type="PATRIC" id="fig|1219045.3.peg.601"/>
<evidence type="ECO:0000313" key="2">
    <source>
        <dbReference type="Proteomes" id="UP000024284"/>
    </source>
</evidence>
<evidence type="ECO:0000313" key="1">
    <source>
        <dbReference type="EMBL" id="KFG91732.1"/>
    </source>
</evidence>
<name>A0A086PEB4_SPHHM</name>
<organism evidence="1 2">
    <name type="scientific">Sphingobium herbicidovorans (strain ATCC 700291 / DSM 11019 / CCUG 56400 / KCTC 2939 / LMG 18315 / NBRC 16415 / MH)</name>
    <name type="common">Sphingomonas herbicidovorans</name>
    <dbReference type="NCBI Taxonomy" id="1219045"/>
    <lineage>
        <taxon>Bacteria</taxon>
        <taxon>Pseudomonadati</taxon>
        <taxon>Pseudomonadota</taxon>
        <taxon>Alphaproteobacteria</taxon>
        <taxon>Sphingomonadales</taxon>
        <taxon>Sphingomonadaceae</taxon>
        <taxon>Sphingobium</taxon>
    </lineage>
</organism>
<reference evidence="1" key="1">
    <citation type="submission" date="2014-08" db="EMBL/GenBank/DDBJ databases">
        <title>Draft genome sequences of Sphingobium herbicidovorans.</title>
        <authorList>
            <person name="Gan H.M."/>
            <person name="Gan H.Y."/>
            <person name="Savka M.A."/>
        </authorList>
    </citation>
    <scope>NUCLEOTIDE SEQUENCE [LARGE SCALE GENOMIC DNA]</scope>
    <source>
        <strain evidence="1">NBRC 16415</strain>
    </source>
</reference>
<dbReference type="OrthoDB" id="7480196at2"/>
<protein>
    <submittedName>
        <fullName evidence="1">Uncharacterized protein</fullName>
    </submittedName>
</protein>
<keyword evidence="2" id="KW-1185">Reference proteome</keyword>
<sequence>MPWGLRIRDEDGNLQIEEGARYGRVSGFFDITAENSTVSGTTWTGSFNDAIFLTGTPWWAIRYDYSSIPRRPVAGVTISVSGQTLSWSIDRNISPAPNVTAVRLLYGVY</sequence>
<dbReference type="EMBL" id="JFZA02000002">
    <property type="protein sequence ID" value="KFG91732.1"/>
    <property type="molecule type" value="Genomic_DNA"/>
</dbReference>
<accession>A0A086PEB4</accession>
<comment type="caution">
    <text evidence="1">The sequence shown here is derived from an EMBL/GenBank/DDBJ whole genome shotgun (WGS) entry which is preliminary data.</text>
</comment>
<dbReference type="STRING" id="76947.GCA_002080435_02356"/>
<dbReference type="RefSeq" id="WP_037462625.1">
    <property type="nucleotide sequence ID" value="NZ_BCZD01000018.1"/>
</dbReference>
<dbReference type="Proteomes" id="UP000024284">
    <property type="component" value="Unassembled WGS sequence"/>
</dbReference>
<gene>
    <name evidence="1" type="ORF">BV98_000590</name>
</gene>
<dbReference type="AlphaFoldDB" id="A0A086PEB4"/>
<proteinExistence type="predicted"/>